<dbReference type="AlphaFoldDB" id="A0A7J5DYU7"/>
<evidence type="ECO:0000313" key="1">
    <source>
        <dbReference type="EMBL" id="KAB2811053.1"/>
    </source>
</evidence>
<dbReference type="Proteomes" id="UP000449906">
    <property type="component" value="Unassembled WGS sequence"/>
</dbReference>
<reference evidence="1 2" key="1">
    <citation type="submission" date="2019-09" db="EMBL/GenBank/DDBJ databases">
        <title>Pimelobacter sp. isolated from Paulinella.</title>
        <authorList>
            <person name="Jeong S.E."/>
        </authorList>
    </citation>
    <scope>NUCLEOTIDE SEQUENCE [LARGE SCALE GENOMIC DNA]</scope>
    <source>
        <strain evidence="1 2">Pch-N</strain>
    </source>
</reference>
<name>A0A7J5DYU7_NOCSI</name>
<organism evidence="1 2">
    <name type="scientific">Nocardioides simplex</name>
    <name type="common">Arthrobacter simplex</name>
    <dbReference type="NCBI Taxonomy" id="2045"/>
    <lineage>
        <taxon>Bacteria</taxon>
        <taxon>Bacillati</taxon>
        <taxon>Actinomycetota</taxon>
        <taxon>Actinomycetes</taxon>
        <taxon>Propionibacteriales</taxon>
        <taxon>Nocardioidaceae</taxon>
        <taxon>Pimelobacter</taxon>
    </lineage>
</organism>
<protein>
    <submittedName>
        <fullName evidence="1">Uncharacterized protein</fullName>
    </submittedName>
</protein>
<evidence type="ECO:0000313" key="2">
    <source>
        <dbReference type="Proteomes" id="UP000449906"/>
    </source>
</evidence>
<sequence>MTKLNSEARRILAATGITVRDWIAYGGWLKECTDDAGNRRWVPETKWRGDECGCSDDRCIGFHHDEGEECGCLQAIIANRAKDREAYYIWHAYRTAVEANDGRGDRDAYDAVWSRAEIWVRRHYPCALTFSLDAVVKGERGISATCAPFPDGSIPSYVGATPEGDGYRQQLWTEGTDLNGHISHERARTMYRQGEENGRAN</sequence>
<dbReference type="EMBL" id="WBVM01000001">
    <property type="protein sequence ID" value="KAB2811053.1"/>
    <property type="molecule type" value="Genomic_DNA"/>
</dbReference>
<gene>
    <name evidence="1" type="ORF">F9L07_03735</name>
</gene>
<proteinExistence type="predicted"/>
<comment type="caution">
    <text evidence="1">The sequence shown here is derived from an EMBL/GenBank/DDBJ whole genome shotgun (WGS) entry which is preliminary data.</text>
</comment>
<dbReference type="RefSeq" id="WP_151578607.1">
    <property type="nucleotide sequence ID" value="NZ_WBVM01000001.1"/>
</dbReference>
<accession>A0A7J5DYU7</accession>